<evidence type="ECO:0000256" key="5">
    <source>
        <dbReference type="ARBA" id="ARBA00022833"/>
    </source>
</evidence>
<proteinExistence type="predicted"/>
<gene>
    <name evidence="9" type="ORF">Cboi02_000573600</name>
</gene>
<dbReference type="InterPro" id="IPR044063">
    <property type="entry name" value="ZF_RING_GID"/>
</dbReference>
<dbReference type="Pfam" id="PF10607">
    <property type="entry name" value="CTLH"/>
    <property type="match status" value="1"/>
</dbReference>
<dbReference type="GO" id="GO:0061630">
    <property type="term" value="F:ubiquitin protein ligase activity"/>
    <property type="evidence" value="ECO:0007669"/>
    <property type="project" value="InterPro"/>
</dbReference>
<keyword evidence="5" id="KW-0862">Zinc</keyword>
<feature type="compositionally biased region" description="Basic residues" evidence="7">
    <location>
        <begin position="268"/>
        <end position="287"/>
    </location>
</feature>
<feature type="domain" description="RING-Gid-type" evidence="8">
    <location>
        <begin position="321"/>
        <end position="385"/>
    </location>
</feature>
<evidence type="ECO:0000256" key="7">
    <source>
        <dbReference type="SAM" id="MobiDB-lite"/>
    </source>
</evidence>
<dbReference type="GO" id="GO:0008270">
    <property type="term" value="F:zinc ion binding"/>
    <property type="evidence" value="ECO:0007669"/>
    <property type="project" value="UniProtKB-KW"/>
</dbReference>
<dbReference type="InterPro" id="IPR045098">
    <property type="entry name" value="Fyv10_fam"/>
</dbReference>
<evidence type="ECO:0000256" key="2">
    <source>
        <dbReference type="ARBA" id="ARBA00022490"/>
    </source>
</evidence>
<dbReference type="GO" id="GO:0005737">
    <property type="term" value="C:cytoplasm"/>
    <property type="evidence" value="ECO:0007669"/>
    <property type="project" value="UniProtKB-SubCell"/>
</dbReference>
<feature type="region of interest" description="Disordered" evidence="7">
    <location>
        <begin position="140"/>
        <end position="172"/>
    </location>
</feature>
<dbReference type="Proteomes" id="UP001165120">
    <property type="component" value="Unassembled WGS sequence"/>
</dbReference>
<evidence type="ECO:0000313" key="10">
    <source>
        <dbReference type="Proteomes" id="UP001165120"/>
    </source>
</evidence>
<feature type="compositionally biased region" description="Low complexity" evidence="7">
    <location>
        <begin position="145"/>
        <end position="157"/>
    </location>
</feature>
<keyword evidence="10" id="KW-1185">Reference proteome</keyword>
<evidence type="ECO:0000259" key="8">
    <source>
        <dbReference type="PROSITE" id="PS51867"/>
    </source>
</evidence>
<keyword evidence="4 6" id="KW-0863">Zinc-finger</keyword>
<feature type="compositionally biased region" description="Low complexity" evidence="7">
    <location>
        <begin position="391"/>
        <end position="414"/>
    </location>
</feature>
<feature type="compositionally biased region" description="Basic and acidic residues" evidence="7">
    <location>
        <begin position="158"/>
        <end position="172"/>
    </location>
</feature>
<dbReference type="InterPro" id="IPR024964">
    <property type="entry name" value="CTLH/CRA"/>
</dbReference>
<dbReference type="GO" id="GO:0043161">
    <property type="term" value="P:proteasome-mediated ubiquitin-dependent protein catabolic process"/>
    <property type="evidence" value="ECO:0007669"/>
    <property type="project" value="InterPro"/>
</dbReference>
<comment type="subcellular location">
    <subcellularLocation>
        <location evidence="1">Cytoplasm</location>
    </subcellularLocation>
</comment>
<dbReference type="EMBL" id="BSXN01002971">
    <property type="protein sequence ID" value="GME78183.1"/>
    <property type="molecule type" value="Genomic_DNA"/>
</dbReference>
<evidence type="ECO:0000256" key="1">
    <source>
        <dbReference type="ARBA" id="ARBA00004496"/>
    </source>
</evidence>
<feature type="zinc finger region" description="RING-Gid-type" evidence="6">
    <location>
        <begin position="321"/>
        <end position="385"/>
    </location>
</feature>
<evidence type="ECO:0000313" key="9">
    <source>
        <dbReference type="EMBL" id="GME78183.1"/>
    </source>
</evidence>
<name>A0A9W6T7T2_CANBO</name>
<comment type="caution">
    <text evidence="9">The sequence shown here is derived from an EMBL/GenBank/DDBJ whole genome shotgun (WGS) entry which is preliminary data.</text>
</comment>
<reference evidence="9" key="1">
    <citation type="submission" date="2023-04" db="EMBL/GenBank/DDBJ databases">
        <title>Candida boidinii NBRC 10035.</title>
        <authorList>
            <person name="Ichikawa N."/>
            <person name="Sato H."/>
            <person name="Tonouchi N."/>
        </authorList>
    </citation>
    <scope>NUCLEOTIDE SEQUENCE</scope>
    <source>
        <strain evidence="9">NBRC 10035</strain>
    </source>
</reference>
<accession>A0A9W6T7T2</accession>
<organism evidence="9 10">
    <name type="scientific">Candida boidinii</name>
    <name type="common">Yeast</name>
    <dbReference type="NCBI Taxonomy" id="5477"/>
    <lineage>
        <taxon>Eukaryota</taxon>
        <taxon>Fungi</taxon>
        <taxon>Dikarya</taxon>
        <taxon>Ascomycota</taxon>
        <taxon>Saccharomycotina</taxon>
        <taxon>Pichiomycetes</taxon>
        <taxon>Pichiales</taxon>
        <taxon>Pichiaceae</taxon>
        <taxon>Ogataea</taxon>
        <taxon>Ogataea/Candida clade</taxon>
    </lineage>
</organism>
<feature type="region of interest" description="Disordered" evidence="7">
    <location>
        <begin position="50"/>
        <end position="111"/>
    </location>
</feature>
<dbReference type="PANTHER" id="PTHR12170">
    <property type="entry name" value="MACROPHAGE ERYTHROBLAST ATTACHER-RELATED"/>
    <property type="match status" value="1"/>
</dbReference>
<feature type="compositionally biased region" description="Basic and acidic residues" evidence="7">
    <location>
        <begin position="255"/>
        <end position="267"/>
    </location>
</feature>
<feature type="region of interest" description="Disordered" evidence="7">
    <location>
        <begin position="255"/>
        <end position="287"/>
    </location>
</feature>
<keyword evidence="2" id="KW-0963">Cytoplasm</keyword>
<evidence type="ECO:0000256" key="3">
    <source>
        <dbReference type="ARBA" id="ARBA00022723"/>
    </source>
</evidence>
<dbReference type="GO" id="GO:0034657">
    <property type="term" value="C:GID complex"/>
    <property type="evidence" value="ECO:0007669"/>
    <property type="project" value="TreeGrafter"/>
</dbReference>
<dbReference type="PROSITE" id="PS51867">
    <property type="entry name" value="ZF_RING_GID"/>
    <property type="match status" value="1"/>
</dbReference>
<dbReference type="GO" id="GO:0005634">
    <property type="term" value="C:nucleus"/>
    <property type="evidence" value="ECO:0007669"/>
    <property type="project" value="TreeGrafter"/>
</dbReference>
<dbReference type="PANTHER" id="PTHR12170:SF2">
    <property type="entry name" value="E3 UBIQUITIN-PROTEIN TRANSFERASE MAEA"/>
    <property type="match status" value="1"/>
</dbReference>
<feature type="compositionally biased region" description="Acidic residues" evidence="7">
    <location>
        <begin position="84"/>
        <end position="103"/>
    </location>
</feature>
<sequence length="531" mass="59871">MVIQNLIIHRFSFSDIKSRSNSSKRRKSSVISASDFLDFSNERTLDSLNEVAIEDDEDDKDSKSRRASHGVSSSTPRMIIESKYEEDDEEEYDDEDEDDENSENDPLNKNPEAFANFSKIQSGAALLFWNSLSSVVSDAKNSINDSSTTDSKFSKSSLDNHDKDSGMDSDIRSARRTSATLSYYDPEVETSFRINNNLKPYKILLDDERWKQLADFFLFNFNELYGIDQKLSLLTILSCGISALKTKSCESHDFNKNLNSQKDDVNKKSHNNHNRHLNSHQNHRHHKSNGAATINFDNIINDISNLNDKETMIATFSLNSCPVCSTELFELTKELPFSHQIKSNIYENPVMLPNGNIYQRDKLIKINQNFEMAENNNGDIINSSAITTTTTTTNNNNNTGSSDGNTNSTVSSDSMFNKSSLPSSTAVTSIEVGEDERNESNGFRNVSVNGLGVFYYDDDETDEEDEADECGAFDNSTLDKFFDEYNLRGSGNGKNSYGNKKRYNSLNDFKIKDPITGDVFNKSQFIKVFPT</sequence>
<evidence type="ECO:0000256" key="6">
    <source>
        <dbReference type="PROSITE-ProRule" id="PRU01215"/>
    </source>
</evidence>
<protein>
    <submittedName>
        <fullName evidence="9">Unnamed protein product</fullName>
    </submittedName>
</protein>
<evidence type="ECO:0000256" key="4">
    <source>
        <dbReference type="ARBA" id="ARBA00022771"/>
    </source>
</evidence>
<dbReference type="AlphaFoldDB" id="A0A9W6T7T2"/>
<keyword evidence="3" id="KW-0479">Metal-binding</keyword>
<feature type="region of interest" description="Disordered" evidence="7">
    <location>
        <begin position="391"/>
        <end position="420"/>
    </location>
</feature>